<proteinExistence type="predicted"/>
<organism evidence="7 8">
    <name type="scientific">Candidatus Magnetobacterium bavaricum</name>
    <dbReference type="NCBI Taxonomy" id="29290"/>
    <lineage>
        <taxon>Bacteria</taxon>
        <taxon>Pseudomonadati</taxon>
        <taxon>Nitrospirota</taxon>
        <taxon>Thermodesulfovibrionia</taxon>
        <taxon>Thermodesulfovibrionales</taxon>
        <taxon>Candidatus Magnetobacteriaceae</taxon>
        <taxon>Candidatus Magnetobacterium</taxon>
    </lineage>
</organism>
<dbReference type="GO" id="GO:0046872">
    <property type="term" value="F:metal ion binding"/>
    <property type="evidence" value="ECO:0007669"/>
    <property type="project" value="UniProtKB-KW"/>
</dbReference>
<dbReference type="Proteomes" id="UP000033423">
    <property type="component" value="Unassembled WGS sequence"/>
</dbReference>
<evidence type="ECO:0000256" key="2">
    <source>
        <dbReference type="ARBA" id="ARBA00022691"/>
    </source>
</evidence>
<keyword evidence="4" id="KW-0408">Iron</keyword>
<dbReference type="InterPro" id="IPR058240">
    <property type="entry name" value="rSAM_sf"/>
</dbReference>
<evidence type="ECO:0000256" key="3">
    <source>
        <dbReference type="ARBA" id="ARBA00022723"/>
    </source>
</evidence>
<evidence type="ECO:0000256" key="5">
    <source>
        <dbReference type="ARBA" id="ARBA00023014"/>
    </source>
</evidence>
<sequence>MSRIGDILHKLRGLITKPGTKPSDYEISRLYSLFSSQPRHRALDPQSLNQFHEAISKHPAIGDALLSAAKCTTDTALLLAAAETCIVRGRYDQAIDLLEGARYLNPQDLPITDSIFRARHYKTTGRVNRVGHELADYFCFFPFVYLSLTRGGGCYCCCCSWLPQSIGNAYRDDFDGVWNSPAIESIRAGIIDGSFSFCDKLSCYMIMLGLLPRRDSLPAYINAKVQSLAPEIREHVRRTASEIPTIGTVMPFRPFFVNLANDPVCNLYCASCRQDKIIPDATELHRIEEATDNVVIPLLKTAAVVELSGAGDPFASRSCMRLLAAINANDFPALKLVLMTNGNLLSSELWGRFRNLEGRVASINISIDAATQHTYSLLRRGGDFDTVIKNARFAAQLYRQGRIENLKLCYVIQRENFTEMKDFVSLAREIGASQVHFQNLANFTFTQEQYADKAVHLPAHPLHAQLRQIIKDPIFDDPMIILEAK</sequence>
<dbReference type="GO" id="GO:0003824">
    <property type="term" value="F:catalytic activity"/>
    <property type="evidence" value="ECO:0007669"/>
    <property type="project" value="InterPro"/>
</dbReference>
<evidence type="ECO:0000313" key="8">
    <source>
        <dbReference type="Proteomes" id="UP000033423"/>
    </source>
</evidence>
<dbReference type="Gene3D" id="3.20.20.70">
    <property type="entry name" value="Aldolase class I"/>
    <property type="match status" value="2"/>
</dbReference>
<dbReference type="InterPro" id="IPR050377">
    <property type="entry name" value="Radical_SAM_PqqE_MftC-like"/>
</dbReference>
<dbReference type="PANTHER" id="PTHR11228">
    <property type="entry name" value="RADICAL SAM DOMAIN PROTEIN"/>
    <property type="match status" value="1"/>
</dbReference>
<dbReference type="InterPro" id="IPR007197">
    <property type="entry name" value="rSAM"/>
</dbReference>
<accession>A0A0F3GWK3</accession>
<dbReference type="AlphaFoldDB" id="A0A0F3GWK3"/>
<dbReference type="EMBL" id="LACI01000669">
    <property type="protein sequence ID" value="KJU86260.1"/>
    <property type="molecule type" value="Genomic_DNA"/>
</dbReference>
<comment type="caution">
    <text evidence="7">The sequence shown here is derived from an EMBL/GenBank/DDBJ whole genome shotgun (WGS) entry which is preliminary data.</text>
</comment>
<keyword evidence="3" id="KW-0479">Metal-binding</keyword>
<keyword evidence="5" id="KW-0411">Iron-sulfur</keyword>
<feature type="domain" description="Radical SAM core" evidence="6">
    <location>
        <begin position="249"/>
        <end position="473"/>
    </location>
</feature>
<evidence type="ECO:0000256" key="1">
    <source>
        <dbReference type="ARBA" id="ARBA00001966"/>
    </source>
</evidence>
<dbReference type="PANTHER" id="PTHR11228:SF34">
    <property type="entry name" value="TUNGSTEN-CONTAINING ALDEHYDE FERREDOXIN OXIDOREDUCTASE COFACTOR MODIFYING PROTEIN"/>
    <property type="match status" value="1"/>
</dbReference>
<dbReference type="GO" id="GO:0051536">
    <property type="term" value="F:iron-sulfur cluster binding"/>
    <property type="evidence" value="ECO:0007669"/>
    <property type="project" value="UniProtKB-KW"/>
</dbReference>
<gene>
    <name evidence="7" type="ORF">MBAV_001544</name>
</gene>
<dbReference type="SUPFAM" id="SSF102114">
    <property type="entry name" value="Radical SAM enzymes"/>
    <property type="match status" value="1"/>
</dbReference>
<evidence type="ECO:0000313" key="7">
    <source>
        <dbReference type="EMBL" id="KJU86260.1"/>
    </source>
</evidence>
<evidence type="ECO:0000256" key="4">
    <source>
        <dbReference type="ARBA" id="ARBA00023004"/>
    </source>
</evidence>
<dbReference type="SFLD" id="SFLDG01067">
    <property type="entry name" value="SPASM/twitch_domain_containing"/>
    <property type="match status" value="1"/>
</dbReference>
<dbReference type="PROSITE" id="PS51918">
    <property type="entry name" value="RADICAL_SAM"/>
    <property type="match status" value="1"/>
</dbReference>
<name>A0A0F3GWK3_9BACT</name>
<dbReference type="CDD" id="cd01335">
    <property type="entry name" value="Radical_SAM"/>
    <property type="match status" value="1"/>
</dbReference>
<keyword evidence="8" id="KW-1185">Reference proteome</keyword>
<dbReference type="InterPro" id="IPR013785">
    <property type="entry name" value="Aldolase_TIM"/>
</dbReference>
<reference evidence="7 8" key="1">
    <citation type="submission" date="2015-02" db="EMBL/GenBank/DDBJ databases">
        <title>Single-cell genomics of uncultivated deep-branching MTB reveals a conserved set of magnetosome genes.</title>
        <authorList>
            <person name="Kolinko S."/>
            <person name="Richter M."/>
            <person name="Glockner F.O."/>
            <person name="Brachmann A."/>
            <person name="Schuler D."/>
        </authorList>
    </citation>
    <scope>NUCLEOTIDE SEQUENCE [LARGE SCALE GENOMIC DNA]</scope>
    <source>
        <strain evidence="7">TM-1</strain>
    </source>
</reference>
<comment type="cofactor">
    <cofactor evidence="1">
        <name>[4Fe-4S] cluster</name>
        <dbReference type="ChEBI" id="CHEBI:49883"/>
    </cofactor>
</comment>
<evidence type="ECO:0000259" key="6">
    <source>
        <dbReference type="PROSITE" id="PS51918"/>
    </source>
</evidence>
<dbReference type="CDD" id="cd21109">
    <property type="entry name" value="SPASM"/>
    <property type="match status" value="1"/>
</dbReference>
<keyword evidence="2" id="KW-0949">S-adenosyl-L-methionine</keyword>
<protein>
    <submittedName>
        <fullName evidence="7">Radical SAM domain-containing protein</fullName>
    </submittedName>
</protein>
<dbReference type="SFLD" id="SFLDS00029">
    <property type="entry name" value="Radical_SAM"/>
    <property type="match status" value="1"/>
</dbReference>